<dbReference type="EMBL" id="DPVE01000177">
    <property type="protein sequence ID" value="HCK30544.1"/>
    <property type="molecule type" value="Genomic_DNA"/>
</dbReference>
<comment type="caution">
    <text evidence="1">The sequence shown here is derived from an EMBL/GenBank/DDBJ whole genome shotgun (WGS) entry which is preliminary data.</text>
</comment>
<accession>A0A3D2SPB9</accession>
<dbReference type="AlphaFoldDB" id="A0A3D2SPB9"/>
<sequence length="81" mass="9172">ADIYAQTPAHLRAEKAIATILAMRDRLFMMTKLPRNLRETGKVTEAQLDEIAEKALNDGSIIYNPKEANFDDLKAILQKAW</sequence>
<dbReference type="Proteomes" id="UP000263596">
    <property type="component" value="Unassembled WGS sequence"/>
</dbReference>
<dbReference type="SUPFAM" id="SSF56796">
    <property type="entry name" value="Dehydroquinate synthase-like"/>
    <property type="match status" value="1"/>
</dbReference>
<dbReference type="Gene3D" id="1.20.1090.10">
    <property type="entry name" value="Dehydroquinate synthase-like - alpha domain"/>
    <property type="match status" value="1"/>
</dbReference>
<feature type="non-terminal residue" evidence="1">
    <location>
        <position position="1"/>
    </location>
</feature>
<gene>
    <name evidence="1" type="ORF">DHW29_10400</name>
</gene>
<protein>
    <submittedName>
        <fullName evidence="1">Alcohol dehydrogenase</fullName>
    </submittedName>
</protein>
<reference evidence="1 2" key="1">
    <citation type="journal article" date="2018" name="Nat. Biotechnol.">
        <title>A standardized bacterial taxonomy based on genome phylogeny substantially revises the tree of life.</title>
        <authorList>
            <person name="Parks D.H."/>
            <person name="Chuvochina M."/>
            <person name="Waite D.W."/>
            <person name="Rinke C."/>
            <person name="Skarshewski A."/>
            <person name="Chaumeil P.A."/>
            <person name="Hugenholtz P."/>
        </authorList>
    </citation>
    <scope>NUCLEOTIDE SEQUENCE [LARGE SCALE GENOMIC DNA]</scope>
    <source>
        <strain evidence="1">UBA9669</strain>
    </source>
</reference>
<evidence type="ECO:0000313" key="1">
    <source>
        <dbReference type="EMBL" id="HCK30544.1"/>
    </source>
</evidence>
<organism evidence="1 2">
    <name type="scientific">Acinetobacter ursingii</name>
    <dbReference type="NCBI Taxonomy" id="108980"/>
    <lineage>
        <taxon>Bacteria</taxon>
        <taxon>Pseudomonadati</taxon>
        <taxon>Pseudomonadota</taxon>
        <taxon>Gammaproteobacteria</taxon>
        <taxon>Moraxellales</taxon>
        <taxon>Moraxellaceae</taxon>
        <taxon>Acinetobacter</taxon>
    </lineage>
</organism>
<name>A0A3D2SPB9_9GAMM</name>
<proteinExistence type="predicted"/>
<evidence type="ECO:0000313" key="2">
    <source>
        <dbReference type="Proteomes" id="UP000263596"/>
    </source>
</evidence>